<evidence type="ECO:0000313" key="3">
    <source>
        <dbReference type="Proteomes" id="UP000294933"/>
    </source>
</evidence>
<dbReference type="EMBL" id="ML170158">
    <property type="protein sequence ID" value="TDL28129.1"/>
    <property type="molecule type" value="Genomic_DNA"/>
</dbReference>
<feature type="region of interest" description="Disordered" evidence="1">
    <location>
        <begin position="1"/>
        <end position="45"/>
    </location>
</feature>
<reference evidence="2 3" key="1">
    <citation type="submission" date="2018-06" db="EMBL/GenBank/DDBJ databases">
        <title>A transcriptomic atlas of mushroom development highlights an independent origin of complex multicellularity.</title>
        <authorList>
            <consortium name="DOE Joint Genome Institute"/>
            <person name="Krizsan K."/>
            <person name="Almasi E."/>
            <person name="Merenyi Z."/>
            <person name="Sahu N."/>
            <person name="Viragh M."/>
            <person name="Koszo T."/>
            <person name="Mondo S."/>
            <person name="Kiss B."/>
            <person name="Balint B."/>
            <person name="Kues U."/>
            <person name="Barry K."/>
            <person name="Hegedus J.C."/>
            <person name="Henrissat B."/>
            <person name="Johnson J."/>
            <person name="Lipzen A."/>
            <person name="Ohm R."/>
            <person name="Nagy I."/>
            <person name="Pangilinan J."/>
            <person name="Yan J."/>
            <person name="Xiong Y."/>
            <person name="Grigoriev I.V."/>
            <person name="Hibbett D.S."/>
            <person name="Nagy L.G."/>
        </authorList>
    </citation>
    <scope>NUCLEOTIDE SEQUENCE [LARGE SCALE GENOMIC DNA]</scope>
    <source>
        <strain evidence="2 3">SZMC22713</strain>
    </source>
</reference>
<feature type="region of interest" description="Disordered" evidence="1">
    <location>
        <begin position="226"/>
        <end position="274"/>
    </location>
</feature>
<dbReference type="VEuPathDB" id="FungiDB:BD410DRAFT_782094"/>
<evidence type="ECO:0000313" key="2">
    <source>
        <dbReference type="EMBL" id="TDL28129.1"/>
    </source>
</evidence>
<dbReference type="AlphaFoldDB" id="A0A4Y7QMQ1"/>
<name>A0A4Y7QMQ1_9AGAM</name>
<dbReference type="Proteomes" id="UP000294933">
    <property type="component" value="Unassembled WGS sequence"/>
</dbReference>
<evidence type="ECO:0000256" key="1">
    <source>
        <dbReference type="SAM" id="MobiDB-lite"/>
    </source>
</evidence>
<sequence length="274" mass="29446">MERDPDAAGTQATGPTTAATPHRDRAISQPMASPPPTVHHPELRRTITSAVMSPHDAVLAELHNQLQEIDMADQVLGLHPPPHEEERSPTTADRASISENVYDPFTGVLLGQFAPSEQDDMKDDMWTHLTTIRELQSEIAMMHAQMEGLGGSERAVRVEASSDDPDPENADEAKIAKEAEFARLAERFNGRKEAINAMMVKLDSLSEAVTAFHSLRTPVLDLTHSRNDGKQLAKAPEAGTGTGSNAALAADVENTTGAEEPQDISDTSPLGAPP</sequence>
<organism evidence="2 3">
    <name type="scientific">Rickenella mellea</name>
    <dbReference type="NCBI Taxonomy" id="50990"/>
    <lineage>
        <taxon>Eukaryota</taxon>
        <taxon>Fungi</taxon>
        <taxon>Dikarya</taxon>
        <taxon>Basidiomycota</taxon>
        <taxon>Agaricomycotina</taxon>
        <taxon>Agaricomycetes</taxon>
        <taxon>Hymenochaetales</taxon>
        <taxon>Rickenellaceae</taxon>
        <taxon>Rickenella</taxon>
    </lineage>
</organism>
<gene>
    <name evidence="2" type="ORF">BD410DRAFT_782094</name>
</gene>
<dbReference type="OrthoDB" id="2537650at2759"/>
<protein>
    <submittedName>
        <fullName evidence="2">Uncharacterized protein</fullName>
    </submittedName>
</protein>
<accession>A0A4Y7QMQ1</accession>
<feature type="compositionally biased region" description="Low complexity" evidence="1">
    <location>
        <begin position="7"/>
        <end position="20"/>
    </location>
</feature>
<keyword evidence="3" id="KW-1185">Reference proteome</keyword>
<proteinExistence type="predicted"/>